<dbReference type="EMBL" id="CM037154">
    <property type="protein sequence ID" value="KAH7859922.1"/>
    <property type="molecule type" value="Genomic_DNA"/>
</dbReference>
<organism evidence="1 2">
    <name type="scientific">Vaccinium darrowii</name>
    <dbReference type="NCBI Taxonomy" id="229202"/>
    <lineage>
        <taxon>Eukaryota</taxon>
        <taxon>Viridiplantae</taxon>
        <taxon>Streptophyta</taxon>
        <taxon>Embryophyta</taxon>
        <taxon>Tracheophyta</taxon>
        <taxon>Spermatophyta</taxon>
        <taxon>Magnoliopsida</taxon>
        <taxon>eudicotyledons</taxon>
        <taxon>Gunneridae</taxon>
        <taxon>Pentapetalae</taxon>
        <taxon>asterids</taxon>
        <taxon>Ericales</taxon>
        <taxon>Ericaceae</taxon>
        <taxon>Vaccinioideae</taxon>
        <taxon>Vaccinieae</taxon>
        <taxon>Vaccinium</taxon>
    </lineage>
</organism>
<proteinExistence type="predicted"/>
<sequence length="274" mass="30576">MNDILEEEIGPTQPGNGVEVGKKANAKAGNAKVANGKAQHKRANQSMVWDHFSIITEDGDPNLRATCDYCQADYACHSTKNGTSAMKSHLTYQCRGYELSQKNLDKKQKTLGLEPVKGEDGLETGGKLSIVNFSVEACVKALAEMKCYDKEVVDLMVEEIKNEMGELYGWYEKNGSHALPLNDLGQSTNKTMDEEEGMDSLEKMKFRFKMHLEEENNLYLAGSTWRTNGLLKKAESGDTHGFVNPVSCVHFDVFEAVVKAFVYFLFMAINIITY</sequence>
<accession>A0ACB7Z2Y3</accession>
<evidence type="ECO:0000313" key="2">
    <source>
        <dbReference type="Proteomes" id="UP000828048"/>
    </source>
</evidence>
<evidence type="ECO:0000313" key="1">
    <source>
        <dbReference type="EMBL" id="KAH7859922.1"/>
    </source>
</evidence>
<name>A0ACB7Z2Y3_9ERIC</name>
<protein>
    <submittedName>
        <fullName evidence="1">Uncharacterized protein</fullName>
    </submittedName>
</protein>
<reference evidence="1 2" key="1">
    <citation type="journal article" date="2021" name="Hortic Res">
        <title>High-quality reference genome and annotation aids understanding of berry development for evergreen blueberry (Vaccinium darrowii).</title>
        <authorList>
            <person name="Yu J."/>
            <person name="Hulse-Kemp A.M."/>
            <person name="Babiker E."/>
            <person name="Staton M."/>
        </authorList>
    </citation>
    <scope>NUCLEOTIDE SEQUENCE [LARGE SCALE GENOMIC DNA]</scope>
    <source>
        <strain evidence="2">cv. NJ 8807/NJ 8810</strain>
        <tissue evidence="1">Young leaf</tissue>
    </source>
</reference>
<keyword evidence="2" id="KW-1185">Reference proteome</keyword>
<comment type="caution">
    <text evidence="1">The sequence shown here is derived from an EMBL/GenBank/DDBJ whole genome shotgun (WGS) entry which is preliminary data.</text>
</comment>
<dbReference type="Proteomes" id="UP000828048">
    <property type="component" value="Chromosome 4"/>
</dbReference>
<gene>
    <name evidence="1" type="ORF">Vadar_007135</name>
</gene>